<dbReference type="PANTHER" id="PTHR42711">
    <property type="entry name" value="ABC TRANSPORTER ATP-BINDING PROTEIN"/>
    <property type="match status" value="1"/>
</dbReference>
<dbReference type="SUPFAM" id="SSF52540">
    <property type="entry name" value="P-loop containing nucleoside triphosphate hydrolases"/>
    <property type="match status" value="1"/>
</dbReference>
<dbReference type="GO" id="GO:0016887">
    <property type="term" value="F:ATP hydrolysis activity"/>
    <property type="evidence" value="ECO:0007669"/>
    <property type="project" value="InterPro"/>
</dbReference>
<evidence type="ECO:0000256" key="4">
    <source>
        <dbReference type="ARBA" id="ARBA00022840"/>
    </source>
</evidence>
<keyword evidence="4 7" id="KW-0067">ATP-binding</keyword>
<evidence type="ECO:0000256" key="5">
    <source>
        <dbReference type="ARBA" id="ARBA00023251"/>
    </source>
</evidence>
<evidence type="ECO:0000259" key="6">
    <source>
        <dbReference type="PROSITE" id="PS50893"/>
    </source>
</evidence>
<dbReference type="SMART" id="SM00382">
    <property type="entry name" value="AAA"/>
    <property type="match status" value="1"/>
</dbReference>
<sequence>MTAPALQATGLTKTFRGPGGETVTAVDGIDLTIGSGEIVAFLGPNGAGKTTTVDLFLGLTSPTSGTIEVYGGAPHRAVADGRVSAVMQTGGLLPDFTVGETVQAIAALHGRPERVDVVIERAGLGPLAKRLVKACSGGEQQRLKFALALVPDPDLVILDEPTTGMDVGARQEFWDTMRADAADGRTIVFATHYLAEADAFADRTVLMAGGRIMADGPTAEVRAAYGGQTMTLRPPAEVVGPHGIDPAWLARVRAAVAPLGITDVEVSSASLEAAFLALTGDPTTPTTRTTRPEEALR</sequence>
<protein>
    <submittedName>
        <fullName evidence="7">ABC transporter ATP-binding protein</fullName>
    </submittedName>
</protein>
<evidence type="ECO:0000256" key="1">
    <source>
        <dbReference type="ARBA" id="ARBA00004202"/>
    </source>
</evidence>
<dbReference type="InterPro" id="IPR050763">
    <property type="entry name" value="ABC_transporter_ATP-binding"/>
</dbReference>
<dbReference type="PROSITE" id="PS00211">
    <property type="entry name" value="ABC_TRANSPORTER_1"/>
    <property type="match status" value="1"/>
</dbReference>
<keyword evidence="2" id="KW-0813">Transport</keyword>
<dbReference type="Proteomes" id="UP000523955">
    <property type="component" value="Unassembled WGS sequence"/>
</dbReference>
<keyword evidence="3" id="KW-0547">Nucleotide-binding</keyword>
<dbReference type="InterPro" id="IPR003439">
    <property type="entry name" value="ABC_transporter-like_ATP-bd"/>
</dbReference>
<dbReference type="GO" id="GO:0005886">
    <property type="term" value="C:plasma membrane"/>
    <property type="evidence" value="ECO:0007669"/>
    <property type="project" value="UniProtKB-SubCell"/>
</dbReference>
<evidence type="ECO:0000256" key="2">
    <source>
        <dbReference type="ARBA" id="ARBA00022448"/>
    </source>
</evidence>
<dbReference type="EMBL" id="JACKXE010000001">
    <property type="protein sequence ID" value="MBB6628208.1"/>
    <property type="molecule type" value="Genomic_DNA"/>
</dbReference>
<dbReference type="PANTHER" id="PTHR42711:SF17">
    <property type="entry name" value="ABC TRANSPORTER ATP-BINDING PROTEIN"/>
    <property type="match status" value="1"/>
</dbReference>
<dbReference type="GO" id="GO:0046677">
    <property type="term" value="P:response to antibiotic"/>
    <property type="evidence" value="ECO:0007669"/>
    <property type="project" value="UniProtKB-KW"/>
</dbReference>
<dbReference type="RefSeq" id="WP_185253289.1">
    <property type="nucleotide sequence ID" value="NZ_JACKXE010000001.1"/>
</dbReference>
<name>A0A7X0RJI4_9ACTN</name>
<dbReference type="PROSITE" id="PS50893">
    <property type="entry name" value="ABC_TRANSPORTER_2"/>
    <property type="match status" value="1"/>
</dbReference>
<gene>
    <name evidence="7" type="ORF">H5V45_12835</name>
</gene>
<dbReference type="Pfam" id="PF00005">
    <property type="entry name" value="ABC_tran"/>
    <property type="match status" value="1"/>
</dbReference>
<dbReference type="Gene3D" id="3.40.50.300">
    <property type="entry name" value="P-loop containing nucleotide triphosphate hydrolases"/>
    <property type="match status" value="1"/>
</dbReference>
<dbReference type="InterPro" id="IPR017871">
    <property type="entry name" value="ABC_transporter-like_CS"/>
</dbReference>
<dbReference type="AlphaFoldDB" id="A0A7X0RJI4"/>
<dbReference type="InterPro" id="IPR027417">
    <property type="entry name" value="P-loop_NTPase"/>
</dbReference>
<evidence type="ECO:0000313" key="7">
    <source>
        <dbReference type="EMBL" id="MBB6628208.1"/>
    </source>
</evidence>
<evidence type="ECO:0000313" key="8">
    <source>
        <dbReference type="Proteomes" id="UP000523955"/>
    </source>
</evidence>
<comment type="subcellular location">
    <subcellularLocation>
        <location evidence="1">Cell membrane</location>
        <topology evidence="1">Peripheral membrane protein</topology>
    </subcellularLocation>
</comment>
<keyword evidence="5" id="KW-0046">Antibiotic resistance</keyword>
<accession>A0A7X0RJI4</accession>
<proteinExistence type="predicted"/>
<comment type="caution">
    <text evidence="7">The sequence shown here is derived from an EMBL/GenBank/DDBJ whole genome shotgun (WGS) entry which is preliminary data.</text>
</comment>
<evidence type="ECO:0000256" key="3">
    <source>
        <dbReference type="ARBA" id="ARBA00022741"/>
    </source>
</evidence>
<dbReference type="InterPro" id="IPR003593">
    <property type="entry name" value="AAA+_ATPase"/>
</dbReference>
<organism evidence="7 8">
    <name type="scientific">Nocardioides luti</name>
    <dbReference type="NCBI Taxonomy" id="2761101"/>
    <lineage>
        <taxon>Bacteria</taxon>
        <taxon>Bacillati</taxon>
        <taxon>Actinomycetota</taxon>
        <taxon>Actinomycetes</taxon>
        <taxon>Propionibacteriales</taxon>
        <taxon>Nocardioidaceae</taxon>
        <taxon>Nocardioides</taxon>
    </lineage>
</organism>
<keyword evidence="8" id="KW-1185">Reference proteome</keyword>
<feature type="domain" description="ABC transporter" evidence="6">
    <location>
        <begin position="6"/>
        <end position="234"/>
    </location>
</feature>
<dbReference type="GO" id="GO:0005524">
    <property type="term" value="F:ATP binding"/>
    <property type="evidence" value="ECO:0007669"/>
    <property type="project" value="UniProtKB-KW"/>
</dbReference>
<reference evidence="7 8" key="1">
    <citation type="submission" date="2020-08" db="EMBL/GenBank/DDBJ databases">
        <authorList>
            <person name="Seo M.-J."/>
        </authorList>
    </citation>
    <scope>NUCLEOTIDE SEQUENCE [LARGE SCALE GENOMIC DNA]</scope>
    <source>
        <strain evidence="7 8">KIGAM211</strain>
    </source>
</reference>